<dbReference type="Gene3D" id="1.10.630.10">
    <property type="entry name" value="Cytochrome P450"/>
    <property type="match status" value="1"/>
</dbReference>
<comment type="subcellular location">
    <subcellularLocation>
        <location evidence="3">Endoplasmic reticulum membrane</location>
    </subcellularLocation>
    <subcellularLocation>
        <location evidence="2">Microsome membrane</location>
    </subcellularLocation>
</comment>
<comment type="cofactor">
    <cofactor evidence="1">
        <name>heme</name>
        <dbReference type="ChEBI" id="CHEBI:30413"/>
    </cofactor>
</comment>
<dbReference type="PRINTS" id="PR00463">
    <property type="entry name" value="EP450I"/>
</dbReference>
<keyword evidence="11" id="KW-0472">Membrane</keyword>
<dbReference type="InterPro" id="IPR050182">
    <property type="entry name" value="Cytochrome_P450_fam2"/>
</dbReference>
<keyword evidence="9 12" id="KW-0560">Oxidoreductase</keyword>
<comment type="similarity">
    <text evidence="4 12">Belongs to the cytochrome P450 family.</text>
</comment>
<evidence type="ECO:0000256" key="8">
    <source>
        <dbReference type="ARBA" id="ARBA00022848"/>
    </source>
</evidence>
<keyword evidence="7" id="KW-0256">Endoplasmic reticulum</keyword>
<dbReference type="PANTHER" id="PTHR24300">
    <property type="entry name" value="CYTOCHROME P450 508A4-RELATED"/>
    <property type="match status" value="1"/>
</dbReference>
<dbReference type="GeneID" id="107106819"/>
<dbReference type="InterPro" id="IPR008067">
    <property type="entry name" value="Cyt_P450_E_grp-I_CYP2A-like"/>
</dbReference>
<evidence type="ECO:0000256" key="13">
    <source>
        <dbReference type="SAM" id="SignalP"/>
    </source>
</evidence>
<dbReference type="InterPro" id="IPR002401">
    <property type="entry name" value="Cyt_P450_E_grp-I"/>
</dbReference>
<dbReference type="PRINTS" id="PR00385">
    <property type="entry name" value="P450"/>
</dbReference>
<sequence>MELCESLLLLLTVCISTLALISAWSRTARRRQLPPGPAPLPVLGNLLELKAHDILKSFKKLRDQYGPVFTVHLGPRQVVVLYGYEAVKEALVDHAEEFSGRGHLATVDDFVQGFGIAFANGERWRQLRRFTLGTLRNFGMGKRSIEERIQEEAHFLVEEFRKTNGSAFDPTFFLSRSVSNVICSIVFGRRFDYQDKDFLTLLAKINENFVGMSAASGQLYEMFSWIMKFLPGSHQQLFRNLKDICDFVAERVKVNAASLDHNDPRDFIDCFLIQMEKESQNPSSEFHLKTMVMTVLNLFIAGTETVSSTLRWGFLILMKYPEVQAKVFQEIDDVIGKNRVPAVENRALMPYTEAVIHEIQRFSDVIPMNLPHALTKTMQFRGYTLPKGTNIFPLLTSVLRDPGSFSDPEKFNPGHFLDKDGHFKKNEAFMPFSTGKRICAGAGLARMELFIFLTSLLQNFTLRSPVDPKDLDLTPPVRGFANIPPTYQLCALPH</sequence>
<dbReference type="Pfam" id="PF00067">
    <property type="entry name" value="p450"/>
    <property type="match status" value="1"/>
</dbReference>
<dbReference type="PROSITE" id="PS00086">
    <property type="entry name" value="CYTOCHROME_P450"/>
    <property type="match status" value="1"/>
</dbReference>
<dbReference type="RefSeq" id="XP_015262512.1">
    <property type="nucleotide sequence ID" value="XM_015407026.1"/>
</dbReference>
<keyword evidence="5 12" id="KW-0349">Heme</keyword>
<dbReference type="InterPro" id="IPR017972">
    <property type="entry name" value="Cyt_P450_CS"/>
</dbReference>
<dbReference type="InterPro" id="IPR001128">
    <property type="entry name" value="Cyt_P450"/>
</dbReference>
<evidence type="ECO:0000256" key="6">
    <source>
        <dbReference type="ARBA" id="ARBA00022723"/>
    </source>
</evidence>
<evidence type="ECO:0000256" key="7">
    <source>
        <dbReference type="ARBA" id="ARBA00022824"/>
    </source>
</evidence>
<dbReference type="Proteomes" id="UP000694871">
    <property type="component" value="Unplaced"/>
</dbReference>
<reference evidence="15" key="1">
    <citation type="submission" date="2025-08" db="UniProtKB">
        <authorList>
            <consortium name="RefSeq"/>
        </authorList>
    </citation>
    <scope>IDENTIFICATION</scope>
</reference>
<dbReference type="CDD" id="cd11026">
    <property type="entry name" value="CYP2"/>
    <property type="match status" value="1"/>
</dbReference>
<dbReference type="PANTHER" id="PTHR24300:SF424">
    <property type="entry name" value="CYTOCHROME P450"/>
    <property type="match status" value="1"/>
</dbReference>
<keyword evidence="14" id="KW-1185">Reference proteome</keyword>
<evidence type="ECO:0000256" key="12">
    <source>
        <dbReference type="RuleBase" id="RU000461"/>
    </source>
</evidence>
<dbReference type="PRINTS" id="PR01684">
    <property type="entry name" value="EP450ICYP2A"/>
</dbReference>
<evidence type="ECO:0000256" key="1">
    <source>
        <dbReference type="ARBA" id="ARBA00001971"/>
    </source>
</evidence>
<evidence type="ECO:0000256" key="3">
    <source>
        <dbReference type="ARBA" id="ARBA00004586"/>
    </source>
</evidence>
<organism evidence="14 15">
    <name type="scientific">Gekko japonicus</name>
    <name type="common">Schlegel's Japanese gecko</name>
    <dbReference type="NCBI Taxonomy" id="146911"/>
    <lineage>
        <taxon>Eukaryota</taxon>
        <taxon>Metazoa</taxon>
        <taxon>Chordata</taxon>
        <taxon>Craniata</taxon>
        <taxon>Vertebrata</taxon>
        <taxon>Euteleostomi</taxon>
        <taxon>Lepidosauria</taxon>
        <taxon>Squamata</taxon>
        <taxon>Bifurcata</taxon>
        <taxon>Gekkota</taxon>
        <taxon>Gekkonidae</taxon>
        <taxon>Gekkoninae</taxon>
        <taxon>Gekko</taxon>
    </lineage>
</organism>
<evidence type="ECO:0000256" key="4">
    <source>
        <dbReference type="ARBA" id="ARBA00010617"/>
    </source>
</evidence>
<evidence type="ECO:0000256" key="9">
    <source>
        <dbReference type="ARBA" id="ARBA00023002"/>
    </source>
</evidence>
<name>A0ABM1JM25_GEKJA</name>
<dbReference type="SUPFAM" id="SSF48264">
    <property type="entry name" value="Cytochrome P450"/>
    <property type="match status" value="1"/>
</dbReference>
<protein>
    <submittedName>
        <fullName evidence="15">Cytochrome P450 2G1-like isoform X1</fullName>
    </submittedName>
</protein>
<proteinExistence type="inferred from homology"/>
<keyword evidence="8" id="KW-0492">Microsome</keyword>
<evidence type="ECO:0000256" key="10">
    <source>
        <dbReference type="ARBA" id="ARBA00023004"/>
    </source>
</evidence>
<gene>
    <name evidence="15" type="primary">LOC107106819</name>
</gene>
<feature type="chain" id="PRO_5045114191" evidence="13">
    <location>
        <begin position="20"/>
        <end position="494"/>
    </location>
</feature>
<evidence type="ECO:0000256" key="11">
    <source>
        <dbReference type="ARBA" id="ARBA00023136"/>
    </source>
</evidence>
<keyword evidence="13" id="KW-0732">Signal</keyword>
<evidence type="ECO:0000313" key="15">
    <source>
        <dbReference type="RefSeq" id="XP_015262512.1"/>
    </source>
</evidence>
<accession>A0ABM1JM25</accession>
<dbReference type="InterPro" id="IPR036396">
    <property type="entry name" value="Cyt_P450_sf"/>
</dbReference>
<keyword evidence="10 12" id="KW-0408">Iron</keyword>
<evidence type="ECO:0000256" key="5">
    <source>
        <dbReference type="ARBA" id="ARBA00022617"/>
    </source>
</evidence>
<evidence type="ECO:0000313" key="14">
    <source>
        <dbReference type="Proteomes" id="UP000694871"/>
    </source>
</evidence>
<evidence type="ECO:0000256" key="2">
    <source>
        <dbReference type="ARBA" id="ARBA00004524"/>
    </source>
</evidence>
<keyword evidence="12" id="KW-0503">Monooxygenase</keyword>
<feature type="signal peptide" evidence="13">
    <location>
        <begin position="1"/>
        <end position="19"/>
    </location>
</feature>
<keyword evidence="6 12" id="KW-0479">Metal-binding</keyword>